<accession>A0A558A0T2</accession>
<proteinExistence type="predicted"/>
<dbReference type="Pfam" id="PF00561">
    <property type="entry name" value="Abhydrolase_1"/>
    <property type="match status" value="1"/>
</dbReference>
<dbReference type="EMBL" id="VJZA01000071">
    <property type="protein sequence ID" value="TVT17854.1"/>
    <property type="molecule type" value="Genomic_DNA"/>
</dbReference>
<evidence type="ECO:0000313" key="3">
    <source>
        <dbReference type="Proteomes" id="UP000318578"/>
    </source>
</evidence>
<dbReference type="PANTHER" id="PTHR43433:SF5">
    <property type="entry name" value="AB HYDROLASE-1 DOMAIN-CONTAINING PROTEIN"/>
    <property type="match status" value="1"/>
</dbReference>
<evidence type="ECO:0000259" key="1">
    <source>
        <dbReference type="Pfam" id="PF00561"/>
    </source>
</evidence>
<evidence type="ECO:0000313" key="2">
    <source>
        <dbReference type="EMBL" id="TVT17854.1"/>
    </source>
</evidence>
<dbReference type="SUPFAM" id="SSF53474">
    <property type="entry name" value="alpha/beta-Hydrolases"/>
    <property type="match status" value="1"/>
</dbReference>
<dbReference type="PANTHER" id="PTHR43433">
    <property type="entry name" value="HYDROLASE, ALPHA/BETA FOLD FAMILY PROTEIN"/>
    <property type="match status" value="1"/>
</dbReference>
<dbReference type="AlphaFoldDB" id="A0A558A0T2"/>
<dbReference type="OrthoDB" id="495620at2"/>
<dbReference type="InterPro" id="IPR029058">
    <property type="entry name" value="AB_hydrolase_fold"/>
</dbReference>
<dbReference type="GO" id="GO:0016787">
    <property type="term" value="F:hydrolase activity"/>
    <property type="evidence" value="ECO:0007669"/>
    <property type="project" value="UniProtKB-KW"/>
</dbReference>
<sequence>MADYATVNGLKMYYEVHGEGRPVVLLHGGVLTLELSFGPMLPQLATGRQVIGVELQGHGHTADIDREVTLGGLAGDVVALLDELGLERADLFGFSLGGLVALELATAHPGRVDRLVLASTHYRPDGYHADIHDPALQAASTRMPTEADFAEMFQAYQRVAPEPERFDSFKAKVSEAVARLEGWSADQLRAVTAPTLLIVGDNDFVRLEHAIEMAGLIPDAQLAVLPGTTHSNVLRRTGLVLPMVESFLR</sequence>
<reference evidence="2 3" key="1">
    <citation type="submission" date="2019-07" db="EMBL/GenBank/DDBJ databases">
        <title>New species of Amycolatopsis and Streptomyces.</title>
        <authorList>
            <person name="Duangmal K."/>
            <person name="Teo W.F.A."/>
            <person name="Lipun K."/>
        </authorList>
    </citation>
    <scope>NUCLEOTIDE SEQUENCE [LARGE SCALE GENOMIC DNA]</scope>
    <source>
        <strain evidence="2 3">JCM 30562</strain>
    </source>
</reference>
<dbReference type="InterPro" id="IPR050471">
    <property type="entry name" value="AB_hydrolase"/>
</dbReference>
<gene>
    <name evidence="2" type="ORF">FNH06_29935</name>
</gene>
<dbReference type="Proteomes" id="UP000318578">
    <property type="component" value="Unassembled WGS sequence"/>
</dbReference>
<name>A0A558A0T2_9PSEU</name>
<feature type="domain" description="AB hydrolase-1" evidence="1">
    <location>
        <begin position="22"/>
        <end position="230"/>
    </location>
</feature>
<dbReference type="PRINTS" id="PR00111">
    <property type="entry name" value="ABHYDROLASE"/>
</dbReference>
<keyword evidence="2" id="KW-0378">Hydrolase</keyword>
<keyword evidence="3" id="KW-1185">Reference proteome</keyword>
<dbReference type="InterPro" id="IPR000073">
    <property type="entry name" value="AB_hydrolase_1"/>
</dbReference>
<organism evidence="2 3">
    <name type="scientific">Amycolatopsis acidiphila</name>
    <dbReference type="NCBI Taxonomy" id="715473"/>
    <lineage>
        <taxon>Bacteria</taxon>
        <taxon>Bacillati</taxon>
        <taxon>Actinomycetota</taxon>
        <taxon>Actinomycetes</taxon>
        <taxon>Pseudonocardiales</taxon>
        <taxon>Pseudonocardiaceae</taxon>
        <taxon>Amycolatopsis</taxon>
    </lineage>
</organism>
<dbReference type="Gene3D" id="3.40.50.1820">
    <property type="entry name" value="alpha/beta hydrolase"/>
    <property type="match status" value="1"/>
</dbReference>
<dbReference type="RefSeq" id="WP_144643290.1">
    <property type="nucleotide sequence ID" value="NZ_BNAX01000024.1"/>
</dbReference>
<comment type="caution">
    <text evidence="2">The sequence shown here is derived from an EMBL/GenBank/DDBJ whole genome shotgun (WGS) entry which is preliminary data.</text>
</comment>
<protein>
    <submittedName>
        <fullName evidence="2">Alpha/beta hydrolase</fullName>
    </submittedName>
</protein>